<dbReference type="GO" id="GO:0006465">
    <property type="term" value="P:signal peptide processing"/>
    <property type="evidence" value="ECO:0007669"/>
    <property type="project" value="InterPro"/>
</dbReference>
<accession>I7IHM2</accession>
<name>I7IHM2_BABMR</name>
<dbReference type="InterPro" id="IPR007653">
    <property type="entry name" value="SPC3"/>
</dbReference>
<reference evidence="9 10" key="3">
    <citation type="journal article" date="2016" name="Sci. Rep.">
        <title>Genome-wide diversity and gene expression profiling of Babesia microti isolates identify polymorphic genes that mediate host-pathogen interactions.</title>
        <authorList>
            <person name="Silva J.C."/>
            <person name="Cornillot E."/>
            <person name="McCracken C."/>
            <person name="Usmani-Brown S."/>
            <person name="Dwivedi A."/>
            <person name="Ifeonu O.O."/>
            <person name="Crabtree J."/>
            <person name="Gotia H.T."/>
            <person name="Virji A.Z."/>
            <person name="Reynes C."/>
            <person name="Colinge J."/>
            <person name="Kumar V."/>
            <person name="Lawres L."/>
            <person name="Pazzi J.E."/>
            <person name="Pablo J.V."/>
            <person name="Hung C."/>
            <person name="Brancato J."/>
            <person name="Kumari P."/>
            <person name="Orvis J."/>
            <person name="Tretina K."/>
            <person name="Chibucos M."/>
            <person name="Ott S."/>
            <person name="Sadzewicz L."/>
            <person name="Sengamalay N."/>
            <person name="Shetty A.C."/>
            <person name="Su Q."/>
            <person name="Tallon L."/>
            <person name="Fraser C.M."/>
            <person name="Frutos R."/>
            <person name="Molina D.M."/>
            <person name="Krause P.J."/>
            <person name="Ben Mamoun C."/>
        </authorList>
    </citation>
    <scope>NUCLEOTIDE SEQUENCE [LARGE SCALE GENOMIC DNA]</scope>
    <source>
        <strain evidence="9 10">RI</strain>
    </source>
</reference>
<evidence type="ECO:0000256" key="2">
    <source>
        <dbReference type="ARBA" id="ARBA00009289"/>
    </source>
</evidence>
<evidence type="ECO:0000256" key="4">
    <source>
        <dbReference type="ARBA" id="ARBA00022824"/>
    </source>
</evidence>
<evidence type="ECO:0000313" key="10">
    <source>
        <dbReference type="Proteomes" id="UP000002899"/>
    </source>
</evidence>
<dbReference type="GO" id="GO:0045047">
    <property type="term" value="P:protein targeting to ER"/>
    <property type="evidence" value="ECO:0007669"/>
    <property type="project" value="TreeGrafter"/>
</dbReference>
<evidence type="ECO:0000256" key="7">
    <source>
        <dbReference type="ARBA" id="ARBA00023136"/>
    </source>
</evidence>
<gene>
    <name evidence="9" type="ORF">BmR1_04g09430</name>
</gene>
<dbReference type="GeneID" id="24426511"/>
<evidence type="ECO:0000256" key="5">
    <source>
        <dbReference type="ARBA" id="ARBA00022968"/>
    </source>
</evidence>
<dbReference type="AlphaFoldDB" id="I7IHM2"/>
<evidence type="ECO:0000256" key="8">
    <source>
        <dbReference type="ARBA" id="ARBA00029556"/>
    </source>
</evidence>
<comment type="subcellular location">
    <subcellularLocation>
        <location evidence="1">Endoplasmic reticulum membrane</location>
        <topology evidence="1">Single-pass type II membrane protein</topology>
    </subcellularLocation>
</comment>
<keyword evidence="7" id="KW-0472">Membrane</keyword>
<evidence type="ECO:0000256" key="3">
    <source>
        <dbReference type="ARBA" id="ARBA00022692"/>
    </source>
</evidence>
<keyword evidence="6" id="KW-1133">Transmembrane helix</keyword>
<dbReference type="GO" id="GO:0016787">
    <property type="term" value="F:hydrolase activity"/>
    <property type="evidence" value="ECO:0007669"/>
    <property type="project" value="UniProtKB-KW"/>
</dbReference>
<keyword evidence="9" id="KW-0378">Hydrolase</keyword>
<comment type="similarity">
    <text evidence="2">Belongs to the SPCS3 family.</text>
</comment>
<dbReference type="GO" id="GO:0005787">
    <property type="term" value="C:signal peptidase complex"/>
    <property type="evidence" value="ECO:0007669"/>
    <property type="project" value="InterPro"/>
</dbReference>
<dbReference type="EMBL" id="LN871599">
    <property type="protein sequence ID" value="CCF76057.1"/>
    <property type="molecule type" value="Genomic_DNA"/>
</dbReference>
<dbReference type="PANTHER" id="PTHR12804:SF0">
    <property type="entry name" value="SIGNAL PEPTIDASE COMPLEX SUBUNIT 3"/>
    <property type="match status" value="1"/>
</dbReference>
<dbReference type="Proteomes" id="UP000002899">
    <property type="component" value="Chromosome IV"/>
</dbReference>
<keyword evidence="3" id="KW-0812">Transmembrane</keyword>
<reference evidence="9 10" key="2">
    <citation type="journal article" date="2013" name="PLoS ONE">
        <title>Whole genome mapping and re-organization of the nuclear and mitochondrial genomes of Babesia microti isolates.</title>
        <authorList>
            <person name="Cornillot E."/>
            <person name="Dassouli A."/>
            <person name="Garg A."/>
            <person name="Pachikara N."/>
            <person name="Randazzo S."/>
            <person name="Depoix D."/>
            <person name="Carcy B."/>
            <person name="Delbecq S."/>
            <person name="Frutos R."/>
            <person name="Silva J.C."/>
            <person name="Sutton R."/>
            <person name="Krause P.J."/>
            <person name="Mamoun C.B."/>
        </authorList>
    </citation>
    <scope>NUCLEOTIDE SEQUENCE [LARGE SCALE GENOMIC DNA]</scope>
    <source>
        <strain evidence="9 10">RI</strain>
    </source>
</reference>
<sequence>MDSAPNRAHAITYAFSLSLGIALYGNYLTGQYQLKNAHIPISITDVKIIGFGIGQSKNEKAVVELKLKYDFREIFNWSTNSVYFYIVADYETSSHPTNQIIIHDEILTDPKDAVKDEIIICKYFLADFARSLKKRSVTLRAYYWFFPIGGAFVKKQIFKTTLKIPSTYSS</sequence>
<dbReference type="PIRSF" id="PIRSF016089">
    <property type="entry name" value="SPC22"/>
    <property type="match status" value="1"/>
</dbReference>
<reference evidence="9 10" key="1">
    <citation type="journal article" date="2012" name="Nucleic Acids Res.">
        <title>Sequencing of the smallest Apicomplexan genome from the human pathogen Babesia microti.</title>
        <authorList>
            <person name="Cornillot E."/>
            <person name="Hadj-Kaddour K."/>
            <person name="Dassouli A."/>
            <person name="Noel B."/>
            <person name="Ranwez V."/>
            <person name="Vacherie B."/>
            <person name="Augagneur Y."/>
            <person name="Bres V."/>
            <person name="Duclos A."/>
            <person name="Randazzo S."/>
            <person name="Carcy B."/>
            <person name="Debierre-Grockiego F."/>
            <person name="Delbecq S."/>
            <person name="Moubri-Menage K."/>
            <person name="Shams-Eldin H."/>
            <person name="Usmani-Brown S."/>
            <person name="Bringaud F."/>
            <person name="Wincker P."/>
            <person name="Vivares C.P."/>
            <person name="Schwarz R.T."/>
            <person name="Schetters T.P."/>
            <person name="Krause P.J."/>
            <person name="Gorenflot A."/>
            <person name="Berry V."/>
            <person name="Barbe V."/>
            <person name="Ben Mamoun C."/>
        </authorList>
    </citation>
    <scope>NUCLEOTIDE SEQUENCE [LARGE SCALE GENOMIC DNA]</scope>
    <source>
        <strain evidence="9 10">RI</strain>
    </source>
</reference>
<keyword evidence="4" id="KW-0256">Endoplasmic reticulum</keyword>
<proteinExistence type="inferred from homology"/>
<evidence type="ECO:0000313" key="9">
    <source>
        <dbReference type="EMBL" id="CCF76057.1"/>
    </source>
</evidence>
<keyword evidence="5" id="KW-0735">Signal-anchor</keyword>
<keyword evidence="10" id="KW-1185">Reference proteome</keyword>
<dbReference type="OrthoDB" id="10261524at2759"/>
<evidence type="ECO:0000256" key="1">
    <source>
        <dbReference type="ARBA" id="ARBA00004648"/>
    </source>
</evidence>
<evidence type="ECO:0000256" key="6">
    <source>
        <dbReference type="ARBA" id="ARBA00022989"/>
    </source>
</evidence>
<dbReference type="PANTHER" id="PTHR12804">
    <property type="entry name" value="MICROSOMAL SIGNAL PEPTIDASE 23 KD SUBUNIT SPC22/23"/>
    <property type="match status" value="1"/>
</dbReference>
<dbReference type="KEGG" id="bmic:BmR1_04g09430"/>
<dbReference type="VEuPathDB" id="PiroplasmaDB:BmR1_04g09430"/>
<dbReference type="Pfam" id="PF04573">
    <property type="entry name" value="SPC22"/>
    <property type="match status" value="1"/>
</dbReference>
<organism evidence="9 10">
    <name type="scientific">Babesia microti (strain RI)</name>
    <dbReference type="NCBI Taxonomy" id="1133968"/>
    <lineage>
        <taxon>Eukaryota</taxon>
        <taxon>Sar</taxon>
        <taxon>Alveolata</taxon>
        <taxon>Apicomplexa</taxon>
        <taxon>Aconoidasida</taxon>
        <taxon>Piroplasmida</taxon>
        <taxon>Babesiidae</taxon>
        <taxon>Babesia</taxon>
    </lineage>
</organism>
<protein>
    <recommendedName>
        <fullName evidence="8">Signal peptidase complex subunit 3</fullName>
    </recommendedName>
</protein>
<dbReference type="RefSeq" id="XP_012650465.1">
    <property type="nucleotide sequence ID" value="XM_012795011.1"/>
</dbReference>